<reference evidence="1 2" key="1">
    <citation type="submission" date="2018-08" db="EMBL/GenBank/DDBJ databases">
        <title>Lysobacter soli KCTC 22011, whole genome shotgun sequence.</title>
        <authorList>
            <person name="Zhang X."/>
            <person name="Feng G."/>
            <person name="Zhu H."/>
        </authorList>
    </citation>
    <scope>NUCLEOTIDE SEQUENCE [LARGE SCALE GENOMIC DNA]</scope>
    <source>
        <strain evidence="1 2">KCTC 22011</strain>
    </source>
</reference>
<evidence type="ECO:0000313" key="1">
    <source>
        <dbReference type="EMBL" id="RDY65463.1"/>
    </source>
</evidence>
<organism evidence="1 2">
    <name type="scientific">Lysobacter soli</name>
    <dbReference type="NCBI Taxonomy" id="453783"/>
    <lineage>
        <taxon>Bacteria</taxon>
        <taxon>Pseudomonadati</taxon>
        <taxon>Pseudomonadota</taxon>
        <taxon>Gammaproteobacteria</taxon>
        <taxon>Lysobacterales</taxon>
        <taxon>Lysobacteraceae</taxon>
        <taxon>Lysobacter</taxon>
    </lineage>
</organism>
<proteinExistence type="predicted"/>
<accession>A0A3D8V849</accession>
<evidence type="ECO:0000313" key="2">
    <source>
        <dbReference type="Proteomes" id="UP000256829"/>
    </source>
</evidence>
<protein>
    <submittedName>
        <fullName evidence="1">Uncharacterized protein</fullName>
    </submittedName>
</protein>
<dbReference type="Proteomes" id="UP000256829">
    <property type="component" value="Unassembled WGS sequence"/>
</dbReference>
<gene>
    <name evidence="1" type="ORF">DX912_17315</name>
</gene>
<keyword evidence="2" id="KW-1185">Reference proteome</keyword>
<comment type="caution">
    <text evidence="1">The sequence shown here is derived from an EMBL/GenBank/DDBJ whole genome shotgun (WGS) entry which is preliminary data.</text>
</comment>
<sequence length="67" mass="7199">MSDADEHDLEAFDALVPVIIRAVPQDDVLAAVTCYVGPMISRAEDPDEIRTAVDEILHCHGLATPGL</sequence>
<dbReference type="EMBL" id="QTJR01000018">
    <property type="protein sequence ID" value="RDY65463.1"/>
    <property type="molecule type" value="Genomic_DNA"/>
</dbReference>
<dbReference type="AlphaFoldDB" id="A0A3D8V849"/>
<name>A0A3D8V849_9GAMM</name>